<dbReference type="InterPro" id="IPR036875">
    <property type="entry name" value="Znf_CCHC_sf"/>
</dbReference>
<dbReference type="SMART" id="SM00343">
    <property type="entry name" value="ZnF_C2HC"/>
    <property type="match status" value="1"/>
</dbReference>
<dbReference type="Proteomes" id="UP000235392">
    <property type="component" value="Unassembled WGS sequence"/>
</dbReference>
<evidence type="ECO:0000256" key="3">
    <source>
        <dbReference type="SAM" id="MobiDB-lite"/>
    </source>
</evidence>
<accession>A0A2N5UG42</accession>
<keyword evidence="2" id="KW-0479">Metal-binding</keyword>
<name>A0A2N5UG42_9BASI</name>
<keyword evidence="1" id="KW-0507">mRNA processing</keyword>
<evidence type="ECO:0000313" key="5">
    <source>
        <dbReference type="EMBL" id="PLW36709.1"/>
    </source>
</evidence>
<feature type="compositionally biased region" description="Basic residues" evidence="3">
    <location>
        <begin position="363"/>
        <end position="381"/>
    </location>
</feature>
<sequence>MNIGKVAHSPPAKKTDLPPVTEACPKPPADQELYTPEEVAAMNAQERQWIYTCPFMCHQPAEDLIDYEEEESVCSPSDDPHPKKQGNVGNGLTDSFKQMHVDPEKSFAHSGFSTARQDSRGKTEFKPDLGTGCQHPNPHTSHAYAGFRGARAPEPVLYHETDVSKVLRSWPDKDSPKFAGGVGISAAEWLRTMSVLLADRQAHPGIWHITAGQRLTGKAFRDWTNAAVEGTRPTNWEGFKAWLAKMCPLGVTPDIVAAEFDRLKQEPNKACQLFYKRFCEWQVCAKATGFGHDERTTFVKHLTPGLSRKFNDPMVIEEVSQQPMTMQQVFWTACAHNCTYRTAQAAPVASSSKRPAKGDGGGARKKKLKWPCHNCGKKGHSARQCPKPKTKEQKAWEKANTAKSKESKKE</sequence>
<dbReference type="GO" id="GO:0008270">
    <property type="term" value="F:zinc ion binding"/>
    <property type="evidence" value="ECO:0007669"/>
    <property type="project" value="UniProtKB-KW"/>
</dbReference>
<feature type="domain" description="CCHC-type" evidence="4">
    <location>
        <begin position="372"/>
        <end position="387"/>
    </location>
</feature>
<evidence type="ECO:0000259" key="4">
    <source>
        <dbReference type="PROSITE" id="PS50158"/>
    </source>
</evidence>
<keyword evidence="2" id="KW-0863">Zinc-finger</keyword>
<gene>
    <name evidence="5" type="ORF">PCASD_08692</name>
</gene>
<dbReference type="EMBL" id="PGCI01000155">
    <property type="protein sequence ID" value="PLW36709.1"/>
    <property type="molecule type" value="Genomic_DNA"/>
</dbReference>
<keyword evidence="2" id="KW-0862">Zinc</keyword>
<evidence type="ECO:0000313" key="6">
    <source>
        <dbReference type="Proteomes" id="UP000235392"/>
    </source>
</evidence>
<evidence type="ECO:0000256" key="1">
    <source>
        <dbReference type="ARBA" id="ARBA00022664"/>
    </source>
</evidence>
<feature type="region of interest" description="Disordered" evidence="3">
    <location>
        <begin position="346"/>
        <end position="410"/>
    </location>
</feature>
<dbReference type="GO" id="GO:0006397">
    <property type="term" value="P:mRNA processing"/>
    <property type="evidence" value="ECO:0007669"/>
    <property type="project" value="UniProtKB-KW"/>
</dbReference>
<dbReference type="Gene3D" id="4.10.60.10">
    <property type="entry name" value="Zinc finger, CCHC-type"/>
    <property type="match status" value="1"/>
</dbReference>
<dbReference type="AlphaFoldDB" id="A0A2N5UG42"/>
<feature type="region of interest" description="Disordered" evidence="3">
    <location>
        <begin position="68"/>
        <end position="88"/>
    </location>
</feature>
<feature type="region of interest" description="Disordered" evidence="3">
    <location>
        <begin position="1"/>
        <end position="30"/>
    </location>
</feature>
<organism evidence="5 6">
    <name type="scientific">Puccinia coronata f. sp. avenae</name>
    <dbReference type="NCBI Taxonomy" id="200324"/>
    <lineage>
        <taxon>Eukaryota</taxon>
        <taxon>Fungi</taxon>
        <taxon>Dikarya</taxon>
        <taxon>Basidiomycota</taxon>
        <taxon>Pucciniomycotina</taxon>
        <taxon>Pucciniomycetes</taxon>
        <taxon>Pucciniales</taxon>
        <taxon>Pucciniaceae</taxon>
        <taxon>Puccinia</taxon>
    </lineage>
</organism>
<comment type="caution">
    <text evidence="5">The sequence shown here is derived from an EMBL/GenBank/DDBJ whole genome shotgun (WGS) entry which is preliminary data.</text>
</comment>
<dbReference type="GO" id="GO:0003676">
    <property type="term" value="F:nucleic acid binding"/>
    <property type="evidence" value="ECO:0007669"/>
    <property type="project" value="InterPro"/>
</dbReference>
<dbReference type="Pfam" id="PF00098">
    <property type="entry name" value="zf-CCHC"/>
    <property type="match status" value="1"/>
</dbReference>
<evidence type="ECO:0000256" key="2">
    <source>
        <dbReference type="PROSITE-ProRule" id="PRU00047"/>
    </source>
</evidence>
<dbReference type="SUPFAM" id="SSF57756">
    <property type="entry name" value="Retrovirus zinc finger-like domains"/>
    <property type="match status" value="1"/>
</dbReference>
<dbReference type="InterPro" id="IPR001878">
    <property type="entry name" value="Znf_CCHC"/>
</dbReference>
<reference evidence="5 6" key="1">
    <citation type="submission" date="2017-11" db="EMBL/GenBank/DDBJ databases">
        <title>De novo assembly and phasing of dikaryotic genomes from two isolates of Puccinia coronata f. sp. avenae, the causal agent of oat crown rust.</title>
        <authorList>
            <person name="Miller M.E."/>
            <person name="Zhang Y."/>
            <person name="Omidvar V."/>
            <person name="Sperschneider J."/>
            <person name="Schwessinger B."/>
            <person name="Raley C."/>
            <person name="Palmer J.M."/>
            <person name="Garnica D."/>
            <person name="Upadhyaya N."/>
            <person name="Rathjen J."/>
            <person name="Taylor J.M."/>
            <person name="Park R.F."/>
            <person name="Dodds P.N."/>
            <person name="Hirsch C.D."/>
            <person name="Kianian S.F."/>
            <person name="Figueroa M."/>
        </authorList>
    </citation>
    <scope>NUCLEOTIDE SEQUENCE [LARGE SCALE GENOMIC DNA]</scope>
    <source>
        <strain evidence="5">12SD80</strain>
    </source>
</reference>
<protein>
    <recommendedName>
        <fullName evidence="4">CCHC-type domain-containing protein</fullName>
    </recommendedName>
</protein>
<proteinExistence type="predicted"/>
<dbReference type="PROSITE" id="PS50158">
    <property type="entry name" value="ZF_CCHC"/>
    <property type="match status" value="1"/>
</dbReference>